<organism evidence="7">
    <name type="scientific">Ditylum brightwellii</name>
    <dbReference type="NCBI Taxonomy" id="49249"/>
    <lineage>
        <taxon>Eukaryota</taxon>
        <taxon>Sar</taxon>
        <taxon>Stramenopiles</taxon>
        <taxon>Ochrophyta</taxon>
        <taxon>Bacillariophyta</taxon>
        <taxon>Mediophyceae</taxon>
        <taxon>Lithodesmiophycidae</taxon>
        <taxon>Lithodesmiales</taxon>
        <taxon>Lithodesmiaceae</taxon>
        <taxon>Ditylum</taxon>
    </lineage>
</organism>
<accession>A0A7S4VS22</accession>
<name>A0A7S4VS22_9STRA</name>
<evidence type="ECO:0000256" key="3">
    <source>
        <dbReference type="ARBA" id="ARBA00022781"/>
    </source>
</evidence>
<dbReference type="SUPFAM" id="SSF48371">
    <property type="entry name" value="ARM repeat"/>
    <property type="match status" value="1"/>
</dbReference>
<reference evidence="7" key="1">
    <citation type="submission" date="2021-01" db="EMBL/GenBank/DDBJ databases">
        <authorList>
            <person name="Corre E."/>
            <person name="Pelletier E."/>
            <person name="Niang G."/>
            <person name="Scheremetjew M."/>
            <person name="Finn R."/>
            <person name="Kale V."/>
            <person name="Holt S."/>
            <person name="Cochrane G."/>
            <person name="Meng A."/>
            <person name="Brown T."/>
            <person name="Cohen L."/>
        </authorList>
    </citation>
    <scope>NUCLEOTIDE SEQUENCE</scope>
    <source>
        <strain evidence="7">GSO104</strain>
    </source>
</reference>
<dbReference type="Gene3D" id="1.25.10.10">
    <property type="entry name" value="Leucine-rich Repeat Variant"/>
    <property type="match status" value="1"/>
</dbReference>
<evidence type="ECO:0000256" key="5">
    <source>
        <dbReference type="PROSITE-ProRule" id="PRU00259"/>
    </source>
</evidence>
<comment type="similarity">
    <text evidence="1">Belongs to the V-ATPase H subunit family.</text>
</comment>
<dbReference type="Gene3D" id="1.25.40.150">
    <property type="entry name" value="V-type ATPase, subunit H, C-terminal domain"/>
    <property type="match status" value="1"/>
</dbReference>
<dbReference type="Pfam" id="PF11698">
    <property type="entry name" value="V-ATPase_H_C"/>
    <property type="match status" value="1"/>
</dbReference>
<evidence type="ECO:0000313" key="7">
    <source>
        <dbReference type="EMBL" id="CAE4599621.1"/>
    </source>
</evidence>
<evidence type="ECO:0000259" key="6">
    <source>
        <dbReference type="Pfam" id="PF11698"/>
    </source>
</evidence>
<keyword evidence="2" id="KW-0813">Transport</keyword>
<gene>
    <name evidence="7" type="ORF">DBRI00130_LOCUS10929</name>
</gene>
<dbReference type="EMBL" id="HBNS01013566">
    <property type="protein sequence ID" value="CAE4599621.1"/>
    <property type="molecule type" value="Transcribed_RNA"/>
</dbReference>
<dbReference type="Pfam" id="PF03224">
    <property type="entry name" value="V-ATPase_H_N"/>
    <property type="match status" value="1"/>
</dbReference>
<dbReference type="GO" id="GO:0046961">
    <property type="term" value="F:proton-transporting ATPase activity, rotational mechanism"/>
    <property type="evidence" value="ECO:0007669"/>
    <property type="project" value="InterPro"/>
</dbReference>
<sequence length="516" mass="56793">MSYIAAALTPSPVAAAFPGIQWDPLGKLNLNPREKSLLRNAEHNPIDYTLSTEQEAKTYSCLLLRILSESLGPTGPSRVSFVKETLSTEDAMQILRVDAMGVVAHYVITKLYEVITCLLEKKGMSVAATFYNPTDGMLIDEWRPLLRVLHLGGNGDAFAQRGAAVSLAYILMAGCPSQGGSTMTRKINYSSAEEPLQALISWITSQLQSSVGTFLSLVTPTLTALMNCPEARLIFSSSGGIGYLCRHLRIGRSTAVSANSKKINKDAGASVQQLYELCFCLWTMTYECNSSATVRAHFARDGAVNALVDLVSSAPREKVVRVALSALRNLAICSADASPDSSGKKTIDGSTFLTDMIGAGLLKNIDLMRERQWTDPDLVDDVDVLYKLLHENFKEMSRWDVYKSELESGHLEWGILHSEKFFKENAKMMEGPDGDFFLLKMLIALVGSDDEEVAAIACFDIGEFVRHYPNGRSIAKRLGAKDIVMKLIEHENEEVQRHALQSVSKMMVQNWAVGLF</sequence>
<evidence type="ECO:0000256" key="4">
    <source>
        <dbReference type="ARBA" id="ARBA00023065"/>
    </source>
</evidence>
<dbReference type="InterPro" id="IPR016024">
    <property type="entry name" value="ARM-type_fold"/>
</dbReference>
<dbReference type="SMART" id="SM00185">
    <property type="entry name" value="ARM"/>
    <property type="match status" value="1"/>
</dbReference>
<keyword evidence="3" id="KW-0375">Hydrogen ion transport</keyword>
<dbReference type="PANTHER" id="PTHR10698">
    <property type="entry name" value="V-TYPE PROTON ATPASE SUBUNIT H"/>
    <property type="match status" value="1"/>
</dbReference>
<evidence type="ECO:0000256" key="2">
    <source>
        <dbReference type="ARBA" id="ARBA00022448"/>
    </source>
</evidence>
<dbReference type="PANTHER" id="PTHR10698:SF0">
    <property type="entry name" value="V-TYPE PROTON ATPASE SUBUNIT H"/>
    <property type="match status" value="1"/>
</dbReference>
<feature type="domain" description="ATPase V1 complex subunit H C-terminal" evidence="6">
    <location>
        <begin position="395"/>
        <end position="511"/>
    </location>
</feature>
<dbReference type="AlphaFoldDB" id="A0A7S4VS22"/>
<feature type="repeat" description="ARM" evidence="5">
    <location>
        <begin position="302"/>
        <end position="331"/>
    </location>
</feature>
<dbReference type="PROSITE" id="PS50176">
    <property type="entry name" value="ARM_REPEAT"/>
    <property type="match status" value="1"/>
</dbReference>
<dbReference type="InterPro" id="IPR004908">
    <property type="entry name" value="ATPase_V1-cplx_hsu"/>
</dbReference>
<dbReference type="InterPro" id="IPR000225">
    <property type="entry name" value="Armadillo"/>
</dbReference>
<evidence type="ECO:0000256" key="1">
    <source>
        <dbReference type="ARBA" id="ARBA00008613"/>
    </source>
</evidence>
<dbReference type="InterPro" id="IPR011987">
    <property type="entry name" value="ATPase_V1-cplx_hsu_C"/>
</dbReference>
<dbReference type="InterPro" id="IPR011989">
    <property type="entry name" value="ARM-like"/>
</dbReference>
<protein>
    <recommendedName>
        <fullName evidence="6">ATPase V1 complex subunit H C-terminal domain-containing protein</fullName>
    </recommendedName>
</protein>
<dbReference type="InterPro" id="IPR038497">
    <property type="entry name" value="ATPase_V1-cplx_hsu_C_sf"/>
</dbReference>
<dbReference type="GO" id="GO:0000221">
    <property type="term" value="C:vacuolar proton-transporting V-type ATPase, V1 domain"/>
    <property type="evidence" value="ECO:0007669"/>
    <property type="project" value="InterPro"/>
</dbReference>
<proteinExistence type="inferred from homology"/>
<keyword evidence="4" id="KW-0406">Ion transport</keyword>